<dbReference type="PRINTS" id="PR00455">
    <property type="entry name" value="HTHTETR"/>
</dbReference>
<dbReference type="InterPro" id="IPR009057">
    <property type="entry name" value="Homeodomain-like_sf"/>
</dbReference>
<evidence type="ECO:0000256" key="1">
    <source>
        <dbReference type="ARBA" id="ARBA00023125"/>
    </source>
</evidence>
<dbReference type="InterPro" id="IPR015292">
    <property type="entry name" value="Tscrpt_reg_YbiH_C"/>
</dbReference>
<keyword evidence="1 2" id="KW-0238">DNA-binding</keyword>
<organism evidence="4 5">
    <name type="scientific">Reyranella soli</name>
    <dbReference type="NCBI Taxonomy" id="1230389"/>
    <lineage>
        <taxon>Bacteria</taxon>
        <taxon>Pseudomonadati</taxon>
        <taxon>Pseudomonadota</taxon>
        <taxon>Alphaproteobacteria</taxon>
        <taxon>Hyphomicrobiales</taxon>
        <taxon>Reyranellaceae</taxon>
        <taxon>Reyranella</taxon>
    </lineage>
</organism>
<dbReference type="OrthoDB" id="2356263at2"/>
<dbReference type="SUPFAM" id="SSF48498">
    <property type="entry name" value="Tetracyclin repressor-like, C-terminal domain"/>
    <property type="match status" value="1"/>
</dbReference>
<dbReference type="AlphaFoldDB" id="A0A512NRA7"/>
<dbReference type="Gene3D" id="1.10.10.60">
    <property type="entry name" value="Homeodomain-like"/>
    <property type="match status" value="1"/>
</dbReference>
<gene>
    <name evidence="4" type="ORF">RSO01_86540</name>
</gene>
<accession>A0A512NRA7</accession>
<dbReference type="Proteomes" id="UP000321058">
    <property type="component" value="Unassembled WGS sequence"/>
</dbReference>
<dbReference type="EMBL" id="BKAJ01000228">
    <property type="protein sequence ID" value="GEP61488.1"/>
    <property type="molecule type" value="Genomic_DNA"/>
</dbReference>
<evidence type="ECO:0000259" key="3">
    <source>
        <dbReference type="PROSITE" id="PS50977"/>
    </source>
</evidence>
<dbReference type="Pfam" id="PF09209">
    <property type="entry name" value="CecR_C"/>
    <property type="match status" value="1"/>
</dbReference>
<dbReference type="InterPro" id="IPR050109">
    <property type="entry name" value="HTH-type_TetR-like_transc_reg"/>
</dbReference>
<dbReference type="GO" id="GO:0003700">
    <property type="term" value="F:DNA-binding transcription factor activity"/>
    <property type="evidence" value="ECO:0007669"/>
    <property type="project" value="TreeGrafter"/>
</dbReference>
<sequence>MIDTKTPVRSRPAVQARGEDTRRRILEAALHLFAAQGYEGTSTRQIAEGAVVNLPAIQYYFGNKEGLYRAIIHDITADTDRHMSPVLERVQAALADADTPREELIALLGDMVETFVVLVTSGPHVDSRRLIFARAEVEETPGLDVLHENGMQQIVNPCLALVSRLYGKPTTDPEMTVRTLALIGQVVIFCNTHKRPVLPGTGLDAESVRLMRLVVREHTDAICLAIATSA</sequence>
<evidence type="ECO:0000313" key="4">
    <source>
        <dbReference type="EMBL" id="GEP61488.1"/>
    </source>
</evidence>
<dbReference type="InterPro" id="IPR001647">
    <property type="entry name" value="HTH_TetR"/>
</dbReference>
<dbReference type="RefSeq" id="WP_147156785.1">
    <property type="nucleotide sequence ID" value="NZ_BKAJ01000228.1"/>
</dbReference>
<feature type="domain" description="HTH tetR-type" evidence="3">
    <location>
        <begin position="19"/>
        <end position="79"/>
    </location>
</feature>
<dbReference type="SUPFAM" id="SSF46689">
    <property type="entry name" value="Homeodomain-like"/>
    <property type="match status" value="1"/>
</dbReference>
<dbReference type="PANTHER" id="PTHR30055">
    <property type="entry name" value="HTH-TYPE TRANSCRIPTIONAL REGULATOR RUTR"/>
    <property type="match status" value="1"/>
</dbReference>
<keyword evidence="5" id="KW-1185">Reference proteome</keyword>
<dbReference type="Pfam" id="PF00440">
    <property type="entry name" value="TetR_N"/>
    <property type="match status" value="1"/>
</dbReference>
<protein>
    <submittedName>
        <fullName evidence="4">TetR family transcriptional regulator</fullName>
    </submittedName>
</protein>
<comment type="caution">
    <text evidence="4">The sequence shown here is derived from an EMBL/GenBank/DDBJ whole genome shotgun (WGS) entry which is preliminary data.</text>
</comment>
<dbReference type="GO" id="GO:0000976">
    <property type="term" value="F:transcription cis-regulatory region binding"/>
    <property type="evidence" value="ECO:0007669"/>
    <property type="project" value="TreeGrafter"/>
</dbReference>
<feature type="DNA-binding region" description="H-T-H motif" evidence="2">
    <location>
        <begin position="42"/>
        <end position="61"/>
    </location>
</feature>
<dbReference type="InterPro" id="IPR036271">
    <property type="entry name" value="Tet_transcr_reg_TetR-rel_C_sf"/>
</dbReference>
<dbReference type="PROSITE" id="PS50977">
    <property type="entry name" value="HTH_TETR_2"/>
    <property type="match status" value="1"/>
</dbReference>
<reference evidence="4 5" key="1">
    <citation type="submission" date="2019-07" db="EMBL/GenBank/DDBJ databases">
        <title>Whole genome shotgun sequence of Reyranella soli NBRC 108950.</title>
        <authorList>
            <person name="Hosoyama A."/>
            <person name="Uohara A."/>
            <person name="Ohji S."/>
            <person name="Ichikawa N."/>
        </authorList>
    </citation>
    <scope>NUCLEOTIDE SEQUENCE [LARGE SCALE GENOMIC DNA]</scope>
    <source>
        <strain evidence="4 5">NBRC 108950</strain>
    </source>
</reference>
<evidence type="ECO:0000256" key="2">
    <source>
        <dbReference type="PROSITE-ProRule" id="PRU00335"/>
    </source>
</evidence>
<name>A0A512NRA7_9HYPH</name>
<dbReference type="PANTHER" id="PTHR30055:SF235">
    <property type="entry name" value="TRANSCRIPTIONAL REGULATORY PROTEIN"/>
    <property type="match status" value="1"/>
</dbReference>
<evidence type="ECO:0000313" key="5">
    <source>
        <dbReference type="Proteomes" id="UP000321058"/>
    </source>
</evidence>
<dbReference type="Gene3D" id="1.10.357.10">
    <property type="entry name" value="Tetracycline Repressor, domain 2"/>
    <property type="match status" value="1"/>
</dbReference>
<proteinExistence type="predicted"/>